<dbReference type="GeneID" id="64624526"/>
<feature type="compositionally biased region" description="Basic and acidic residues" evidence="2">
    <location>
        <begin position="356"/>
        <end position="365"/>
    </location>
</feature>
<reference evidence="3" key="1">
    <citation type="journal article" date="2020" name="New Phytol.">
        <title>Comparative genomics reveals dynamic genome evolution in host specialist ectomycorrhizal fungi.</title>
        <authorList>
            <person name="Lofgren L.A."/>
            <person name="Nguyen N.H."/>
            <person name="Vilgalys R."/>
            <person name="Ruytinx J."/>
            <person name="Liao H.L."/>
            <person name="Branco S."/>
            <person name="Kuo A."/>
            <person name="LaButti K."/>
            <person name="Lipzen A."/>
            <person name="Andreopoulos W."/>
            <person name="Pangilinan J."/>
            <person name="Riley R."/>
            <person name="Hundley H."/>
            <person name="Na H."/>
            <person name="Barry K."/>
            <person name="Grigoriev I.V."/>
            <person name="Stajich J.E."/>
            <person name="Kennedy P.G."/>
        </authorList>
    </citation>
    <scope>NUCLEOTIDE SEQUENCE</scope>
    <source>
        <strain evidence="3">MN1</strain>
    </source>
</reference>
<evidence type="ECO:0000313" key="4">
    <source>
        <dbReference type="Proteomes" id="UP000807769"/>
    </source>
</evidence>
<feature type="region of interest" description="Disordered" evidence="2">
    <location>
        <begin position="120"/>
        <end position="192"/>
    </location>
</feature>
<evidence type="ECO:0000256" key="2">
    <source>
        <dbReference type="SAM" id="MobiDB-lite"/>
    </source>
</evidence>
<proteinExistence type="predicted"/>
<feature type="compositionally biased region" description="Basic and acidic residues" evidence="2">
    <location>
        <begin position="277"/>
        <end position="288"/>
    </location>
</feature>
<evidence type="ECO:0000313" key="3">
    <source>
        <dbReference type="EMBL" id="KAG1821137.1"/>
    </source>
</evidence>
<dbReference type="RefSeq" id="XP_041196204.1">
    <property type="nucleotide sequence ID" value="XM_041330509.1"/>
</dbReference>
<feature type="compositionally biased region" description="Polar residues" evidence="2">
    <location>
        <begin position="337"/>
        <end position="347"/>
    </location>
</feature>
<dbReference type="Proteomes" id="UP000807769">
    <property type="component" value="Unassembled WGS sequence"/>
</dbReference>
<dbReference type="OrthoDB" id="333551at2759"/>
<dbReference type="EMBL" id="JABBWG010000007">
    <property type="protein sequence ID" value="KAG1821137.1"/>
    <property type="molecule type" value="Genomic_DNA"/>
</dbReference>
<protein>
    <submittedName>
        <fullName evidence="3">Uncharacterized protein</fullName>
    </submittedName>
</protein>
<dbReference type="Pfam" id="PF13300">
    <property type="entry name" value="DUF4078"/>
    <property type="match status" value="1"/>
</dbReference>
<name>A0A9P7EGI3_9AGAM</name>
<evidence type="ECO:0000256" key="1">
    <source>
        <dbReference type="ARBA" id="ARBA00023054"/>
    </source>
</evidence>
<dbReference type="GO" id="GO:0005634">
    <property type="term" value="C:nucleus"/>
    <property type="evidence" value="ECO:0007669"/>
    <property type="project" value="TreeGrafter"/>
</dbReference>
<feature type="region of interest" description="Disordered" evidence="2">
    <location>
        <begin position="241"/>
        <end position="397"/>
    </location>
</feature>
<feature type="compositionally biased region" description="Basic and acidic residues" evidence="2">
    <location>
        <begin position="297"/>
        <end position="326"/>
    </location>
</feature>
<feature type="compositionally biased region" description="Basic and acidic residues" evidence="2">
    <location>
        <begin position="247"/>
        <end position="269"/>
    </location>
</feature>
<feature type="compositionally biased region" description="Acidic residues" evidence="2">
    <location>
        <begin position="146"/>
        <end position="157"/>
    </location>
</feature>
<feature type="compositionally biased region" description="Basic and acidic residues" evidence="2">
    <location>
        <begin position="158"/>
        <end position="180"/>
    </location>
</feature>
<keyword evidence="4" id="KW-1185">Reference proteome</keyword>
<dbReference type="PANTHER" id="PTHR15885">
    <property type="entry name" value="COILED-COIL DOMAIN-CONTAINING PROTEIN 174"/>
    <property type="match status" value="1"/>
</dbReference>
<dbReference type="PANTHER" id="PTHR15885:SF1">
    <property type="entry name" value="COILED-COIL DOMAIN-CONTAINING PROTEIN 174"/>
    <property type="match status" value="1"/>
</dbReference>
<dbReference type="InterPro" id="IPR025066">
    <property type="entry name" value="CCDC174-like"/>
</dbReference>
<dbReference type="AlphaFoldDB" id="A0A9P7EGI3"/>
<feature type="region of interest" description="Disordered" evidence="2">
    <location>
        <begin position="39"/>
        <end position="62"/>
    </location>
</feature>
<comment type="caution">
    <text evidence="3">The sequence shown here is derived from an EMBL/GenBank/DDBJ whole genome shotgun (WGS) entry which is preliminary data.</text>
</comment>
<sequence>MAPTNKARAAGVSASSFFDLKAEIAKKEDEFARTKAAGGSKYTVGGVKRPDKKPTVWTRSNKGVQNRAARDIELEEVSKVTIESGRAVLERKAKIYEKLRKGKSGGLTDKQYEALLVDFDSRGPSDHFESDSDDMDESLTVPQQPQDDDDPIIEYEDEFGRQRTGRRSEVPRHLLPRAEDTEPIPDEDKDVIHNPVNYFPVFEPSAERVQAVQDAYSEANNPLSSHYDASKEVRAKGAGHYQFSADEETRKQQMEELRSARMETEKTRQDTGAMDLKPGEVEGMRDDGTSAGASKSRAMEKRKRDIEERRKILDAKRRKVKGDEPPTARGFEPDTPETVTFGAQDTSGPFAALERQAADASDRPNRKGKQKGTNDSVPKTEADDFLAQLEREILGGR</sequence>
<keyword evidence="1" id="KW-0175">Coiled coil</keyword>
<accession>A0A9P7EGI3</accession>
<organism evidence="3 4">
    <name type="scientific">Suillus subaureus</name>
    <dbReference type="NCBI Taxonomy" id="48587"/>
    <lineage>
        <taxon>Eukaryota</taxon>
        <taxon>Fungi</taxon>
        <taxon>Dikarya</taxon>
        <taxon>Basidiomycota</taxon>
        <taxon>Agaricomycotina</taxon>
        <taxon>Agaricomycetes</taxon>
        <taxon>Agaricomycetidae</taxon>
        <taxon>Boletales</taxon>
        <taxon>Suillineae</taxon>
        <taxon>Suillaceae</taxon>
        <taxon>Suillus</taxon>
    </lineage>
</organism>
<feature type="compositionally biased region" description="Basic and acidic residues" evidence="2">
    <location>
        <begin position="120"/>
        <end position="130"/>
    </location>
</feature>
<gene>
    <name evidence="3" type="ORF">BJ212DRAFT_1265708</name>
</gene>